<keyword evidence="2" id="KW-0540">Nuclease</keyword>
<dbReference type="InterPro" id="IPR050180">
    <property type="entry name" value="RNR_Ribonuclease"/>
</dbReference>
<keyword evidence="2" id="KW-0269">Exonuclease</keyword>
<dbReference type="GO" id="GO:0000175">
    <property type="term" value="F:3'-5'-RNA exonuclease activity"/>
    <property type="evidence" value="ECO:0007669"/>
    <property type="project" value="TreeGrafter"/>
</dbReference>
<dbReference type="SMART" id="SM00955">
    <property type="entry name" value="RNB"/>
    <property type="match status" value="1"/>
</dbReference>
<dbReference type="GO" id="GO:0003723">
    <property type="term" value="F:RNA binding"/>
    <property type="evidence" value="ECO:0007669"/>
    <property type="project" value="InterPro"/>
</dbReference>
<evidence type="ECO:0000259" key="1">
    <source>
        <dbReference type="SMART" id="SM00955"/>
    </source>
</evidence>
<dbReference type="GO" id="GO:0006402">
    <property type="term" value="P:mRNA catabolic process"/>
    <property type="evidence" value="ECO:0007669"/>
    <property type="project" value="TreeGrafter"/>
</dbReference>
<proteinExistence type="predicted"/>
<dbReference type="Gene3D" id="2.40.50.700">
    <property type="match status" value="1"/>
</dbReference>
<protein>
    <submittedName>
        <fullName evidence="2">DIS3-like exonuclease 2</fullName>
    </submittedName>
</protein>
<evidence type="ECO:0000313" key="2">
    <source>
        <dbReference type="EMBL" id="RTG86436.1"/>
    </source>
</evidence>
<keyword evidence="2" id="KW-0378">Hydrolase</keyword>
<dbReference type="InterPro" id="IPR041093">
    <property type="entry name" value="Dis3l2-like_C"/>
</dbReference>
<dbReference type="Gene3D" id="2.40.50.690">
    <property type="match status" value="1"/>
</dbReference>
<dbReference type="InterPro" id="IPR041505">
    <property type="entry name" value="Dis3_CSD2"/>
</dbReference>
<feature type="domain" description="RNB" evidence="1">
    <location>
        <begin position="819"/>
        <end position="1259"/>
    </location>
</feature>
<dbReference type="GO" id="GO:0000932">
    <property type="term" value="C:P-body"/>
    <property type="evidence" value="ECO:0007669"/>
    <property type="project" value="TreeGrafter"/>
</dbReference>
<dbReference type="Pfam" id="PF17849">
    <property type="entry name" value="OB_Dis3"/>
    <property type="match status" value="1"/>
</dbReference>
<dbReference type="InterPro" id="IPR001900">
    <property type="entry name" value="RNase_II/R"/>
</dbReference>
<dbReference type="SUPFAM" id="SSF50249">
    <property type="entry name" value="Nucleic acid-binding proteins"/>
    <property type="match status" value="3"/>
</dbReference>
<sequence length="1443" mass="163012">MDICENVLKLNDLATKMRKSRFHSGALRLDQVKSTFSLNNENGLPLGIAPYISKQSNWLIEEWMLAANKSIAERLAKYLPDSAFLRRHPPPSVKQLTEVSSSLNVAGININIDSAGSIQDSICREAGCNVEVGYHYSDALVKLCDDFMSNVLIHDGDLIEEMQKVDLNSVVQKEKLLLKTLEHEARLLVTVALLTKTMNLAVYFCLGLLPSELSPSHYALNMQLYTHFTSPIRRYADVIVHRQLSATLAKEESDPEKADWYLSTAFPKEMTPVELQQQAEVCNSKKLSARLAGEESAELFFVLFVKETGPFNEVCAVTSVLDRSFDVLILSCGLTKRVYLQETGPFNEVCAVTSVLDRSFDVLILSCGLTKRVYLQNLNLKSYEFVPPKTGMGKVVESGKLCLLWNSDLLENFNIKGSDSADCIQNITVGSKTTLSSCGCFYMEIKVFDVVRCRVSVDSCSSIDDASQCGRQNTLLPKLLHSRQTKKKVDFSCENIDARLEKGSLIQAKLYEISRENFHVINPYDGKRIQISHENCNNARNGDIVLVELLPIGKWKLTGIENLESPEKDISDSEMVISDVIQSTDESSVLDSAVGSTSLEAVVASESPILADQTPSTSIEFKKSWFYSISYVIENSQNISDTKLLDTIKNLDLSCIPSALCSLPNPNLVRTGVVRKILKSNPANQKILGCLAFYPSILNRSSEFSQKHGDYSCVLLPSSSNHPLVHIDPSTVPSDALKDHQLGLKSSYVCRITKWFENSKYPLGVIEQNFGNLNELEKATVNILLEHGITDDQFTPEELQGLPTSPQEFQIPETEYKRRKDFRSHCIVTIDPKDAKDFDDALHITRLKNGLYEVGIHIADVSYFVYPNSPLDKRAADRTTSVYLVQKVIPMLPPILSQHLCSLVPNEDRLAFSILLTVKENGEIINEWFGRSVIRSRCRLTYDEAWSIIQTTQSNPTIEDKSRLLEFLPKPEAPFTFQDLQNCLSSLHLIATNLRSHRIENGAISFDKLELNFSFPKPLPVMEKHTNECSTTLWPQGFSVKVRNPAHHLIEEWMIVANQSVARFLFGNFIKRLKGVQPFEITVDTGNNNQKWLGATLRNHSKPDRNRFSQLVRIAKSNNIDFDSSSSLSLSCSVKKLAQSIAEKNSYNESFLLNLMSSLSYMTYIRLSVALYFNLDSMYNILSKRYDEEKLLENISYDDDFLRLLSFDPKSILKRNNRTMLNYTWHYGLSIPLYTHFTSPIRRYADLLAHRQIARILECDNSVYPELQVSFQSNNSIQRDIKNSDIDLLVAWCNDRRLKAKRAGEASQRLFFTACLRDYGPFYENGTVMDLSANKIRILIASYGLTIETELKEFLKNVFKWQHNAAVKEDDPDKGLSNNDLIPGKTNTITFTWDNTEDQTVQNSKQSEISILSVLPCRVFCLQNTLIPLVELVTSNHISNQNV</sequence>
<dbReference type="Gene3D" id="2.40.50.140">
    <property type="entry name" value="Nucleic acid-binding proteins"/>
    <property type="match status" value="2"/>
</dbReference>
<dbReference type="Pfam" id="PF00773">
    <property type="entry name" value="RNB"/>
    <property type="match status" value="2"/>
</dbReference>
<dbReference type="PANTHER" id="PTHR23355">
    <property type="entry name" value="RIBONUCLEASE"/>
    <property type="match status" value="1"/>
</dbReference>
<evidence type="ECO:0000313" key="3">
    <source>
        <dbReference type="Proteomes" id="UP000290809"/>
    </source>
</evidence>
<gene>
    <name evidence="2" type="ORF">DC041_0002615</name>
</gene>
<dbReference type="InterPro" id="IPR022966">
    <property type="entry name" value="RNase_II/R_CS"/>
</dbReference>
<name>A0A430QFL8_SCHBO</name>
<dbReference type="Pfam" id="PF17877">
    <property type="entry name" value="Dis3l2_C_term"/>
    <property type="match status" value="2"/>
</dbReference>
<dbReference type="PANTHER" id="PTHR23355:SF9">
    <property type="entry name" value="DIS3-LIKE EXONUCLEASE 2"/>
    <property type="match status" value="1"/>
</dbReference>
<comment type="caution">
    <text evidence="2">The sequence shown here is derived from an EMBL/GenBank/DDBJ whole genome shotgun (WGS) entry which is preliminary data.</text>
</comment>
<dbReference type="SMR" id="A0A430QFL8"/>
<dbReference type="PROSITE" id="PS01175">
    <property type="entry name" value="RIBONUCLEASE_II"/>
    <property type="match status" value="2"/>
</dbReference>
<dbReference type="InterPro" id="IPR012340">
    <property type="entry name" value="NA-bd_OB-fold"/>
</dbReference>
<dbReference type="STRING" id="6184.A0A430QFL8"/>
<accession>A0A430QFL8</accession>
<dbReference type="EMBL" id="QMKO01001805">
    <property type="protein sequence ID" value="RTG86436.1"/>
    <property type="molecule type" value="Genomic_DNA"/>
</dbReference>
<reference evidence="2 3" key="1">
    <citation type="journal article" date="2019" name="PLoS Pathog.">
        <title>Genome sequence of the bovine parasite Schistosoma bovis Tanzania.</title>
        <authorList>
            <person name="Oey H."/>
            <person name="Zakrzewski M."/>
            <person name="Gobert G."/>
            <person name="Gravermann K."/>
            <person name="Stoye J."/>
            <person name="Jones M."/>
            <person name="Mcmanus D."/>
            <person name="Krause L."/>
        </authorList>
    </citation>
    <scope>NUCLEOTIDE SEQUENCE [LARGE SCALE GENOMIC DNA]</scope>
    <source>
        <strain evidence="2 3">TAN1997</strain>
    </source>
</reference>
<keyword evidence="3" id="KW-1185">Reference proteome</keyword>
<dbReference type="Proteomes" id="UP000290809">
    <property type="component" value="Unassembled WGS sequence"/>
</dbReference>
<organism evidence="2 3">
    <name type="scientific">Schistosoma bovis</name>
    <name type="common">Blood fluke</name>
    <dbReference type="NCBI Taxonomy" id="6184"/>
    <lineage>
        <taxon>Eukaryota</taxon>
        <taxon>Metazoa</taxon>
        <taxon>Spiralia</taxon>
        <taxon>Lophotrochozoa</taxon>
        <taxon>Platyhelminthes</taxon>
        <taxon>Trematoda</taxon>
        <taxon>Digenea</taxon>
        <taxon>Strigeidida</taxon>
        <taxon>Schistosomatoidea</taxon>
        <taxon>Schistosomatidae</taxon>
        <taxon>Schistosoma</taxon>
    </lineage>
</organism>